<evidence type="ECO:0000256" key="2">
    <source>
        <dbReference type="ARBA" id="ARBA00022475"/>
    </source>
</evidence>
<proteinExistence type="predicted"/>
<comment type="caution">
    <text evidence="7">The sequence shown here is derived from an EMBL/GenBank/DDBJ whole genome shotgun (WGS) entry which is preliminary data.</text>
</comment>
<dbReference type="PANTHER" id="PTHR30086">
    <property type="entry name" value="ARGININE EXPORTER PROTEIN ARGO"/>
    <property type="match status" value="1"/>
</dbReference>
<dbReference type="PIRSF" id="PIRSF006324">
    <property type="entry name" value="LeuE"/>
    <property type="match status" value="1"/>
</dbReference>
<comment type="subcellular location">
    <subcellularLocation>
        <location evidence="1">Cell membrane</location>
        <topology evidence="1">Multi-pass membrane protein</topology>
    </subcellularLocation>
</comment>
<dbReference type="RefSeq" id="WP_018980639.1">
    <property type="nucleotide sequence ID" value="NZ_BAQD01000011.1"/>
</dbReference>
<dbReference type="Proteomes" id="UP001062901">
    <property type="component" value="Unassembled WGS sequence"/>
</dbReference>
<accession>A0ABQ0NYA0</accession>
<evidence type="ECO:0000313" key="8">
    <source>
        <dbReference type="Proteomes" id="UP001062901"/>
    </source>
</evidence>
<evidence type="ECO:0000256" key="3">
    <source>
        <dbReference type="ARBA" id="ARBA00022692"/>
    </source>
</evidence>
<feature type="transmembrane region" description="Helical" evidence="6">
    <location>
        <begin position="67"/>
        <end position="87"/>
    </location>
</feature>
<name>A0ABQ0NYA0_9PROT</name>
<dbReference type="Pfam" id="PF01810">
    <property type="entry name" value="LysE"/>
    <property type="match status" value="1"/>
</dbReference>
<keyword evidence="4 6" id="KW-1133">Transmembrane helix</keyword>
<gene>
    <name evidence="7" type="ORF">AA15669_0924</name>
</gene>
<keyword evidence="2" id="KW-1003">Cell membrane</keyword>
<evidence type="ECO:0000256" key="6">
    <source>
        <dbReference type="SAM" id="Phobius"/>
    </source>
</evidence>
<evidence type="ECO:0000256" key="5">
    <source>
        <dbReference type="ARBA" id="ARBA00023136"/>
    </source>
</evidence>
<keyword evidence="3 6" id="KW-0812">Transmembrane</keyword>
<evidence type="ECO:0000313" key="7">
    <source>
        <dbReference type="EMBL" id="GBQ06403.1"/>
    </source>
</evidence>
<feature type="transmembrane region" description="Helical" evidence="6">
    <location>
        <begin position="6"/>
        <end position="28"/>
    </location>
</feature>
<protein>
    <submittedName>
        <fullName evidence="7">Lysine/threonine exporter protein LysE</fullName>
    </submittedName>
</protein>
<organism evidence="7 8">
    <name type="scientific">Saccharibacter floricola DSM 15669</name>
    <dbReference type="NCBI Taxonomy" id="1123227"/>
    <lineage>
        <taxon>Bacteria</taxon>
        <taxon>Pseudomonadati</taxon>
        <taxon>Pseudomonadota</taxon>
        <taxon>Alphaproteobacteria</taxon>
        <taxon>Acetobacterales</taxon>
        <taxon>Acetobacteraceae</taxon>
        <taxon>Saccharibacter</taxon>
    </lineage>
</organism>
<dbReference type="InterPro" id="IPR001123">
    <property type="entry name" value="LeuE-type"/>
</dbReference>
<evidence type="ECO:0000256" key="1">
    <source>
        <dbReference type="ARBA" id="ARBA00004651"/>
    </source>
</evidence>
<dbReference type="PANTHER" id="PTHR30086:SF20">
    <property type="entry name" value="ARGININE EXPORTER PROTEIN ARGO-RELATED"/>
    <property type="match status" value="1"/>
</dbReference>
<feature type="transmembrane region" description="Helical" evidence="6">
    <location>
        <begin position="152"/>
        <end position="177"/>
    </location>
</feature>
<keyword evidence="8" id="KW-1185">Reference proteome</keyword>
<evidence type="ECO:0000256" key="4">
    <source>
        <dbReference type="ARBA" id="ARBA00022989"/>
    </source>
</evidence>
<reference evidence="7" key="1">
    <citation type="submission" date="2013-04" db="EMBL/GenBank/DDBJ databases">
        <title>The genome sequencing project of 58 acetic acid bacteria.</title>
        <authorList>
            <person name="Okamoto-Kainuma A."/>
            <person name="Ishikawa M."/>
            <person name="Umino S."/>
            <person name="Koizumi Y."/>
            <person name="Shiwa Y."/>
            <person name="Yoshikawa H."/>
            <person name="Matsutani M."/>
            <person name="Matsushita K."/>
        </authorList>
    </citation>
    <scope>NUCLEOTIDE SEQUENCE</scope>
    <source>
        <strain evidence="7">DSM 15669</strain>
    </source>
</reference>
<sequence>MSLYVMPLLAFFVTFMIILITPGLDMAMMIRTTVNEGRRAGLGAACGICLGLGVWGLATVLGLSTVLAASAVLFTALKWAGACYLVWQGIKLILWPRAQAVDLDGGAAEGQSSSFGKGVRLGFLCNILNPKVGIIFISLLPQFIPTGVNTSLYTLFLTGFQIVIASLWYVSFVLLIVPIKSLITKGRFVTVMDRVTGCVFVGLGLKLVLTKAPTH</sequence>
<feature type="transmembrane region" description="Helical" evidence="6">
    <location>
        <begin position="40"/>
        <end position="61"/>
    </location>
</feature>
<keyword evidence="5 6" id="KW-0472">Membrane</keyword>
<dbReference type="EMBL" id="BAQD01000011">
    <property type="protein sequence ID" value="GBQ06403.1"/>
    <property type="molecule type" value="Genomic_DNA"/>
</dbReference>
<feature type="transmembrane region" description="Helical" evidence="6">
    <location>
        <begin position="121"/>
        <end position="140"/>
    </location>
</feature>